<feature type="region of interest" description="Disordered" evidence="1">
    <location>
        <begin position="162"/>
        <end position="193"/>
    </location>
</feature>
<sequence>MQNLVPTQNEINEKIEDLLNNNPDLQSFLTQIKNSNYLIDDLTQFDSTLSSHFFNSHFSGDILEILCILVLKSINFNFEFLMHKKNIHEKQNVKIKSKKMKENIVMPNFKRMIREYLKSTDLKVDLKSIRIFIIYCILEEGKRLSLEDLCIKEEISVYGGEVSTNGSSSSNHEGLSNQEGLDRGILSPSSNQEGLSQSVLDQEMSSYNNLDTILNPSSSLDPFESISLDPINNHYPSIQDPITPTIHTPHSTNFTPYVYIGPFQIFYFIHYLISNDLFSLRDSLLKSKFLCDWSLLGLPQMNDFVLNELRFIKDISILSSIILQCKSHLILLRFLPKLLFKLKFTRSFHILVLSSFDPKKVQDTSLLLIELYKEDPHKTNKILRDLIVGFKPPSLTQIFFKYFKDLNLNYFECLKIYLKNLPLISNLKIILKSDILVFNRRNRRF</sequence>
<reference evidence="2 3" key="1">
    <citation type="journal article" date="2013" name="BMC Genomics">
        <title>Comparative genomics of parasitic silkworm microsporidia reveal an association between genome expansion and host adaptation.</title>
        <authorList>
            <person name="Pan G."/>
            <person name="Xu J."/>
            <person name="Li T."/>
            <person name="Xia Q."/>
            <person name="Liu S.L."/>
            <person name="Zhang G."/>
            <person name="Li S."/>
            <person name="Li C."/>
            <person name="Liu H."/>
            <person name="Yang L."/>
            <person name="Liu T."/>
            <person name="Zhang X."/>
            <person name="Wu Z."/>
            <person name="Fan W."/>
            <person name="Dang X."/>
            <person name="Xiang H."/>
            <person name="Tao M."/>
            <person name="Li Y."/>
            <person name="Hu J."/>
            <person name="Li Z."/>
            <person name="Lin L."/>
            <person name="Luo J."/>
            <person name="Geng L."/>
            <person name="Wang L."/>
            <person name="Long M."/>
            <person name="Wan Y."/>
            <person name="He N."/>
            <person name="Zhang Z."/>
            <person name="Lu C."/>
            <person name="Keeling P.J."/>
            <person name="Wang J."/>
            <person name="Xiang Z."/>
            <person name="Zhou Z."/>
        </authorList>
    </citation>
    <scope>NUCLEOTIDE SEQUENCE [LARGE SCALE GENOMIC DNA]</scope>
    <source>
        <strain evidence="3">CQ1 / CVCC 102059</strain>
    </source>
</reference>
<evidence type="ECO:0000256" key="1">
    <source>
        <dbReference type="SAM" id="MobiDB-lite"/>
    </source>
</evidence>
<dbReference type="VEuPathDB" id="MicrosporidiaDB:NBO_38g0029"/>
<evidence type="ECO:0000313" key="3">
    <source>
        <dbReference type="Proteomes" id="UP000016927"/>
    </source>
</evidence>
<dbReference type="AlphaFoldDB" id="R0MIU7"/>
<accession>R0MIU7</accession>
<dbReference type="Proteomes" id="UP000016927">
    <property type="component" value="Unassembled WGS sequence"/>
</dbReference>
<name>R0MIU7_NOSB1</name>
<gene>
    <name evidence="2" type="ORF">NBO_38g0029</name>
</gene>
<feature type="compositionally biased region" description="Polar residues" evidence="1">
    <location>
        <begin position="162"/>
        <end position="179"/>
    </location>
</feature>
<keyword evidence="3" id="KW-1185">Reference proteome</keyword>
<dbReference type="HOGENOM" id="CLU_615521_0_0_1"/>
<evidence type="ECO:0000313" key="2">
    <source>
        <dbReference type="EMBL" id="EOB14120.1"/>
    </source>
</evidence>
<proteinExistence type="predicted"/>
<protein>
    <submittedName>
        <fullName evidence="2">Uncharacterized protein</fullName>
    </submittedName>
</protein>
<organism evidence="2 3">
    <name type="scientific">Nosema bombycis (strain CQ1 / CVCC 102059)</name>
    <name type="common">Microsporidian parasite</name>
    <name type="synonym">Pebrine of silkworm</name>
    <dbReference type="NCBI Taxonomy" id="578461"/>
    <lineage>
        <taxon>Eukaryota</taxon>
        <taxon>Fungi</taxon>
        <taxon>Fungi incertae sedis</taxon>
        <taxon>Microsporidia</taxon>
        <taxon>Nosematidae</taxon>
        <taxon>Nosema</taxon>
    </lineage>
</organism>
<dbReference type="EMBL" id="KB908946">
    <property type="protein sequence ID" value="EOB14120.1"/>
    <property type="molecule type" value="Genomic_DNA"/>
</dbReference>